<dbReference type="AlphaFoldDB" id="A0AAV4U606"/>
<evidence type="ECO:0000313" key="1">
    <source>
        <dbReference type="EMBL" id="GIY53185.1"/>
    </source>
</evidence>
<reference evidence="1 2" key="1">
    <citation type="submission" date="2021-06" db="EMBL/GenBank/DDBJ databases">
        <title>Caerostris darwini draft genome.</title>
        <authorList>
            <person name="Kono N."/>
            <person name="Arakawa K."/>
        </authorList>
    </citation>
    <scope>NUCLEOTIDE SEQUENCE [LARGE SCALE GENOMIC DNA]</scope>
</reference>
<sequence length="113" mass="12628">MSAKDKTSVLIPAFDNIVSYMLMEPFCMLIRAAAPQDDEWPSSSTWTAPQTRGKKELLAAYGGQFLVLIRPPNPSFVPRCPGKKALSLRMPRLCFCTNTPKKHNSISPEVQEM</sequence>
<accession>A0AAV4U606</accession>
<proteinExistence type="predicted"/>
<organism evidence="1 2">
    <name type="scientific">Caerostris darwini</name>
    <dbReference type="NCBI Taxonomy" id="1538125"/>
    <lineage>
        <taxon>Eukaryota</taxon>
        <taxon>Metazoa</taxon>
        <taxon>Ecdysozoa</taxon>
        <taxon>Arthropoda</taxon>
        <taxon>Chelicerata</taxon>
        <taxon>Arachnida</taxon>
        <taxon>Araneae</taxon>
        <taxon>Araneomorphae</taxon>
        <taxon>Entelegynae</taxon>
        <taxon>Araneoidea</taxon>
        <taxon>Araneidae</taxon>
        <taxon>Caerostris</taxon>
    </lineage>
</organism>
<gene>
    <name evidence="1" type="ORF">CDAR_51231</name>
</gene>
<dbReference type="Proteomes" id="UP001054837">
    <property type="component" value="Unassembled WGS sequence"/>
</dbReference>
<dbReference type="EMBL" id="BPLQ01010742">
    <property type="protein sequence ID" value="GIY53185.1"/>
    <property type="molecule type" value="Genomic_DNA"/>
</dbReference>
<keyword evidence="2" id="KW-1185">Reference proteome</keyword>
<name>A0AAV4U606_9ARAC</name>
<protein>
    <submittedName>
        <fullName evidence="1">Uncharacterized protein</fullName>
    </submittedName>
</protein>
<evidence type="ECO:0000313" key="2">
    <source>
        <dbReference type="Proteomes" id="UP001054837"/>
    </source>
</evidence>
<comment type="caution">
    <text evidence="1">The sequence shown here is derived from an EMBL/GenBank/DDBJ whole genome shotgun (WGS) entry which is preliminary data.</text>
</comment>